<proteinExistence type="predicted"/>
<dbReference type="Proteomes" id="UP000305198">
    <property type="component" value="Unassembled WGS sequence"/>
</dbReference>
<dbReference type="RefSeq" id="WP_136868518.1">
    <property type="nucleotide sequence ID" value="NZ_SWAV01000001.1"/>
</dbReference>
<evidence type="ECO:0000259" key="2">
    <source>
        <dbReference type="SMART" id="SM00858"/>
    </source>
</evidence>
<organism evidence="3 4">
    <name type="scientific">Halopseudomonas bauzanensis</name>
    <dbReference type="NCBI Taxonomy" id="653930"/>
    <lineage>
        <taxon>Bacteria</taxon>
        <taxon>Pseudomonadati</taxon>
        <taxon>Pseudomonadota</taxon>
        <taxon>Gammaproteobacteria</taxon>
        <taxon>Pseudomonadales</taxon>
        <taxon>Pseudomonadaceae</taxon>
        <taxon>Halopseudomonas</taxon>
    </lineage>
</organism>
<feature type="domain" description="SAF" evidence="2">
    <location>
        <begin position="63"/>
        <end position="123"/>
    </location>
</feature>
<dbReference type="Pfam" id="PF08666">
    <property type="entry name" value="SAF"/>
    <property type="match status" value="1"/>
</dbReference>
<dbReference type="EMBL" id="SWAV01000001">
    <property type="protein sequence ID" value="TKA92753.1"/>
    <property type="molecule type" value="Genomic_DNA"/>
</dbReference>
<reference evidence="3 4" key="1">
    <citation type="submission" date="2019-04" db="EMBL/GenBank/DDBJ databases">
        <title>Crypto-aerobic microbial life in anoxic (sulfidic) marine sediments.</title>
        <authorList>
            <person name="Bhattacharya S."/>
            <person name="Roy C."/>
            <person name="Mondal N."/>
            <person name="Sarkar J."/>
            <person name="Mandal S."/>
            <person name="Rameez M.J."/>
            <person name="Ghosh W."/>
        </authorList>
    </citation>
    <scope>NUCLEOTIDE SEQUENCE [LARGE SCALE GENOMIC DNA]</scope>
    <source>
        <strain evidence="3 4">SBBB</strain>
    </source>
</reference>
<dbReference type="InterPro" id="IPR031571">
    <property type="entry name" value="RcpC_dom"/>
</dbReference>
<dbReference type="SMART" id="SM00858">
    <property type="entry name" value="SAF"/>
    <property type="match status" value="1"/>
</dbReference>
<accession>A0A4U0YUM1</accession>
<sequence>MNSRVTMVLAGLLLVGAVIAGYWGLSLSRQPQVVEAVAEPAPTVAAPSIELPSLPAREQEQRVPVVVLAQAVAAMSEISAEDLLIEELRVAPPGSFAESEPLLGRVVWRDLPAGTVLNESSFETGGPLARMIRPEERALAIQVDEVISGGGHIQPGDYVDVLLFLRDDERNSDRTVQVVVPALRVLSVGSALGADRTGEPLMPPVSAEEQDSRANRRAEQARTAVLALPAALTTRFMLASEVGKLRLAVRSIDEKLLAGYQAGTALEDQVEELNRQLFQFEKLALRQVRRPQPGLAPARPAGIPVYHGSDVSRQYP</sequence>
<dbReference type="InterPro" id="IPR013974">
    <property type="entry name" value="SAF"/>
</dbReference>
<dbReference type="AlphaFoldDB" id="A0A4U0YUM1"/>
<evidence type="ECO:0000313" key="4">
    <source>
        <dbReference type="Proteomes" id="UP000305198"/>
    </source>
</evidence>
<name>A0A4U0YUM1_9GAMM</name>
<feature type="region of interest" description="Disordered" evidence="1">
    <location>
        <begin position="293"/>
        <end position="316"/>
    </location>
</feature>
<evidence type="ECO:0000256" key="1">
    <source>
        <dbReference type="SAM" id="MobiDB-lite"/>
    </source>
</evidence>
<gene>
    <name evidence="3" type="primary">cpaB</name>
    <name evidence="3" type="ORF">FA869_00760</name>
</gene>
<feature type="region of interest" description="Disordered" evidence="1">
    <location>
        <begin position="197"/>
        <end position="217"/>
    </location>
</feature>
<dbReference type="Gene3D" id="3.90.1210.10">
    <property type="entry name" value="Antifreeze-like/N-acetylneuraminic acid synthase C-terminal domain"/>
    <property type="match status" value="1"/>
</dbReference>
<dbReference type="InterPro" id="IPR017592">
    <property type="entry name" value="Pilus_assmbl_Flp-typ_CpaB"/>
</dbReference>
<protein>
    <submittedName>
        <fullName evidence="3">Flp pilus assembly protein CpaB</fullName>
    </submittedName>
</protein>
<evidence type="ECO:0000313" key="3">
    <source>
        <dbReference type="EMBL" id="TKA92753.1"/>
    </source>
</evidence>
<dbReference type="Pfam" id="PF16976">
    <property type="entry name" value="RcpC"/>
    <property type="match status" value="1"/>
</dbReference>
<dbReference type="CDD" id="cd11614">
    <property type="entry name" value="SAF_CpaB_FlgA_like"/>
    <property type="match status" value="1"/>
</dbReference>
<dbReference type="NCBIfam" id="TIGR03177">
    <property type="entry name" value="pilus_cpaB"/>
    <property type="match status" value="1"/>
</dbReference>
<comment type="caution">
    <text evidence="3">The sequence shown here is derived from an EMBL/GenBank/DDBJ whole genome shotgun (WGS) entry which is preliminary data.</text>
</comment>